<feature type="compositionally biased region" description="Polar residues" evidence="2">
    <location>
        <begin position="188"/>
        <end position="197"/>
    </location>
</feature>
<sequence length="336" mass="38877">MSEENKRIEKLEASSASHTGNNTLRVGEINMLSDHFKDVFGQIKELKGEGEVHSEQILAAYNQRTELEKKYDSLEKRYEAKRDTVFKIGDVQIQIDEKQSDRIKRLEKEIKELKQLVLDNHRTVIGYCDELKEQQYLDAGEIRNTKQDIHEIRETLQEFISVYEMENMVDTGLLAMLGGEKTVNEVNNPMSSGSGMKTETDSKPPSNEVWCEGHNPSEYNARDQNHAVGKALRMALSGQDSKPPRVDVYQYKGKLPHYENMDPAYNRKETELVDFDLYSHEGVTMYSAKTQVIVEKEDLEWLFEIAGRVNLNIPDPLTLEEYSKLMDKRKKYLEEE</sequence>
<reference evidence="3" key="1">
    <citation type="journal article" date="2015" name="Nature">
        <title>Complex archaea that bridge the gap between prokaryotes and eukaryotes.</title>
        <authorList>
            <person name="Spang A."/>
            <person name="Saw J.H."/>
            <person name="Jorgensen S.L."/>
            <person name="Zaremba-Niedzwiedzka K."/>
            <person name="Martijn J."/>
            <person name="Lind A.E."/>
            <person name="van Eijk R."/>
            <person name="Schleper C."/>
            <person name="Guy L."/>
            <person name="Ettema T.J."/>
        </authorList>
    </citation>
    <scope>NUCLEOTIDE SEQUENCE</scope>
</reference>
<organism evidence="3">
    <name type="scientific">marine sediment metagenome</name>
    <dbReference type="NCBI Taxonomy" id="412755"/>
    <lineage>
        <taxon>unclassified sequences</taxon>
        <taxon>metagenomes</taxon>
        <taxon>ecological metagenomes</taxon>
    </lineage>
</organism>
<feature type="region of interest" description="Disordered" evidence="2">
    <location>
        <begin position="188"/>
        <end position="207"/>
    </location>
</feature>
<feature type="coiled-coil region" evidence="1">
    <location>
        <begin position="57"/>
        <end position="123"/>
    </location>
</feature>
<comment type="caution">
    <text evidence="3">The sequence shown here is derived from an EMBL/GenBank/DDBJ whole genome shotgun (WGS) entry which is preliminary data.</text>
</comment>
<feature type="compositionally biased region" description="Basic and acidic residues" evidence="2">
    <location>
        <begin position="1"/>
        <end position="12"/>
    </location>
</feature>
<evidence type="ECO:0000256" key="2">
    <source>
        <dbReference type="SAM" id="MobiDB-lite"/>
    </source>
</evidence>
<proteinExistence type="predicted"/>
<name>A0A0F9LLD2_9ZZZZ</name>
<keyword evidence="1" id="KW-0175">Coiled coil</keyword>
<feature type="region of interest" description="Disordered" evidence="2">
    <location>
        <begin position="1"/>
        <end position="22"/>
    </location>
</feature>
<evidence type="ECO:0000256" key="1">
    <source>
        <dbReference type="SAM" id="Coils"/>
    </source>
</evidence>
<protein>
    <submittedName>
        <fullName evidence="3">Uncharacterized protein</fullName>
    </submittedName>
</protein>
<accession>A0A0F9LLD2</accession>
<dbReference type="EMBL" id="LAZR01006169">
    <property type="protein sequence ID" value="KKM94193.1"/>
    <property type="molecule type" value="Genomic_DNA"/>
</dbReference>
<gene>
    <name evidence="3" type="ORF">LCGC14_1200620</name>
</gene>
<dbReference type="AlphaFoldDB" id="A0A0F9LLD2"/>
<evidence type="ECO:0000313" key="3">
    <source>
        <dbReference type="EMBL" id="KKM94193.1"/>
    </source>
</evidence>